<evidence type="ECO:0000313" key="2">
    <source>
        <dbReference type="EMBL" id="KAG2222305.1"/>
    </source>
</evidence>
<dbReference type="EMBL" id="JAEPRB010000086">
    <property type="protein sequence ID" value="KAG2222305.1"/>
    <property type="molecule type" value="Genomic_DNA"/>
</dbReference>
<reference evidence="2 3" key="1">
    <citation type="submission" date="2020-12" db="EMBL/GenBank/DDBJ databases">
        <title>Metabolic potential, ecology and presence of endohyphal bacteria is reflected in genomic diversity of Mucoromycotina.</title>
        <authorList>
            <person name="Muszewska A."/>
            <person name="Okrasinska A."/>
            <person name="Steczkiewicz K."/>
            <person name="Drgas O."/>
            <person name="Orlowska M."/>
            <person name="Perlinska-Lenart U."/>
            <person name="Aleksandrzak-Piekarczyk T."/>
            <person name="Szatraj K."/>
            <person name="Zielenkiewicz U."/>
            <person name="Pilsyk S."/>
            <person name="Malc E."/>
            <person name="Mieczkowski P."/>
            <person name="Kruszewska J.S."/>
            <person name="Biernat P."/>
            <person name="Pawlowska J."/>
        </authorList>
    </citation>
    <scope>NUCLEOTIDE SEQUENCE [LARGE SCALE GENOMIC DNA]</scope>
    <source>
        <strain evidence="2 3">CBS 142.35</strain>
    </source>
</reference>
<organism evidence="2 3">
    <name type="scientific">Circinella minor</name>
    <dbReference type="NCBI Taxonomy" id="1195481"/>
    <lineage>
        <taxon>Eukaryota</taxon>
        <taxon>Fungi</taxon>
        <taxon>Fungi incertae sedis</taxon>
        <taxon>Mucoromycota</taxon>
        <taxon>Mucoromycotina</taxon>
        <taxon>Mucoromycetes</taxon>
        <taxon>Mucorales</taxon>
        <taxon>Lichtheimiaceae</taxon>
        <taxon>Circinella</taxon>
    </lineage>
</organism>
<feature type="chain" id="PRO_5034456126" description="NodB homology domain-containing protein" evidence="1">
    <location>
        <begin position="25"/>
        <end position="466"/>
    </location>
</feature>
<evidence type="ECO:0000256" key="1">
    <source>
        <dbReference type="SAM" id="SignalP"/>
    </source>
</evidence>
<keyword evidence="3" id="KW-1185">Reference proteome</keyword>
<proteinExistence type="predicted"/>
<comment type="caution">
    <text evidence="2">The sequence shown here is derived from an EMBL/GenBank/DDBJ whole genome shotgun (WGS) entry which is preliminary data.</text>
</comment>
<dbReference type="PANTHER" id="PTHR45985:SF3">
    <property type="entry name" value="CHITIN DEACETYLASE-LIKE 4"/>
    <property type="match status" value="1"/>
</dbReference>
<protein>
    <recommendedName>
        <fullName evidence="4">NodB homology domain-containing protein</fullName>
    </recommendedName>
</protein>
<dbReference type="GO" id="GO:0005975">
    <property type="term" value="P:carbohydrate metabolic process"/>
    <property type="evidence" value="ECO:0007669"/>
    <property type="project" value="InterPro"/>
</dbReference>
<keyword evidence="1" id="KW-0732">Signal</keyword>
<name>A0A8H7VIZ6_9FUNG</name>
<evidence type="ECO:0000313" key="3">
    <source>
        <dbReference type="Proteomes" id="UP000646827"/>
    </source>
</evidence>
<dbReference type="Proteomes" id="UP000646827">
    <property type="component" value="Unassembled WGS sequence"/>
</dbReference>
<dbReference type="InterPro" id="IPR052740">
    <property type="entry name" value="CE4"/>
</dbReference>
<dbReference type="InterPro" id="IPR011330">
    <property type="entry name" value="Glyco_hydro/deAcase_b/a-brl"/>
</dbReference>
<dbReference type="SUPFAM" id="SSF88713">
    <property type="entry name" value="Glycoside hydrolase/deacetylase"/>
    <property type="match status" value="1"/>
</dbReference>
<dbReference type="AlphaFoldDB" id="A0A8H7VIZ6"/>
<feature type="signal peptide" evidence="1">
    <location>
        <begin position="1"/>
        <end position="24"/>
    </location>
</feature>
<accession>A0A8H7VIZ6</accession>
<sequence>MKISTAILSTLAVLAITPSSMVLGQDGTPNIPSTSTPTSYACDPNTCKLPTCQCASQSPPGGLKPEEVPQFVTITFDDSIQAKLVETAHALLNGSWYVSMEYTDFSLVQQWYANGHEVAEEIQAARAMLHEYAGVPLGKIQGFRAPFLNYTAETLTEVSKQGFLYDSSTTGVTDDAYWPYTLDNGIANDCWTGVCSAGLKLPGLWEIPMYAVLDNANTPQLMDVYLAGSSQDVTTWTSTNFDKHYNGNRQPFGIYVHPTHLTKFPGVPLTPGAEDPDVMRNNLVEVIQTISKKENVWFVSNAQLLEWMKNPVPVSQLANQSYMKCDLPNTGKEICNGLQNITVAADTGVVSSALTNNCNFGTSNWGTCFNCPSGAPTVDNPTPQGGSSGRHPVPDNCDSIWWDPVAGQCLCTQESCAYKDTSVPVNGGKDGSNGESDDKSAAMTISPTVSIAVMGTVAAGVLSLLF</sequence>
<dbReference type="Gene3D" id="3.20.20.370">
    <property type="entry name" value="Glycoside hydrolase/deacetylase"/>
    <property type="match status" value="1"/>
</dbReference>
<gene>
    <name evidence="2" type="ORF">INT45_001568</name>
</gene>
<evidence type="ECO:0008006" key="4">
    <source>
        <dbReference type="Google" id="ProtNLM"/>
    </source>
</evidence>
<dbReference type="OrthoDB" id="504708at2759"/>
<dbReference type="PANTHER" id="PTHR45985">
    <property type="match status" value="1"/>
</dbReference>